<dbReference type="GO" id="GO:0005524">
    <property type="term" value="F:ATP binding"/>
    <property type="evidence" value="ECO:0007669"/>
    <property type="project" value="InterPro"/>
</dbReference>
<evidence type="ECO:0000256" key="12">
    <source>
        <dbReference type="ARBA" id="ARBA00025437"/>
    </source>
</evidence>
<evidence type="ECO:0000313" key="18">
    <source>
        <dbReference type="EMBL" id="ADK83060.1"/>
    </source>
</evidence>
<dbReference type="PANTHER" id="PTHR43371">
    <property type="entry name" value="VITAMIN B12-DEPENDENT RIBONUCLEOTIDE REDUCTASE"/>
    <property type="match status" value="1"/>
</dbReference>
<organism evidence="18 19">
    <name type="scientific">Sediminispirochaeta smaragdinae (strain DSM 11293 / JCM 15392 / SEBR 4228)</name>
    <name type="common">Spirochaeta smaragdinae</name>
    <dbReference type="NCBI Taxonomy" id="573413"/>
    <lineage>
        <taxon>Bacteria</taxon>
        <taxon>Pseudomonadati</taxon>
        <taxon>Spirochaetota</taxon>
        <taxon>Spirochaetia</taxon>
        <taxon>Spirochaetales</taxon>
        <taxon>Spirochaetaceae</taxon>
        <taxon>Sediminispirochaeta</taxon>
    </lineage>
</organism>
<keyword evidence="7 14" id="KW-0547">Nucleotide-binding</keyword>
<dbReference type="GO" id="GO:0004748">
    <property type="term" value="F:ribonucleoside-diphosphate reductase activity, thioredoxin disulfide as acceptor"/>
    <property type="evidence" value="ECO:0007669"/>
    <property type="project" value="UniProtKB-EC"/>
</dbReference>
<keyword evidence="9" id="KW-0215">Deoxyribonucleotide synthesis</keyword>
<feature type="domain" description="Ribonucleotide reductase large subunit N-terminal" evidence="15">
    <location>
        <begin position="78"/>
        <end position="135"/>
    </location>
</feature>
<dbReference type="Pfam" id="PF12637">
    <property type="entry name" value="TSCPD"/>
    <property type="match status" value="1"/>
</dbReference>
<dbReference type="InterPro" id="IPR013344">
    <property type="entry name" value="RNR_NrdJ/NrdZ"/>
</dbReference>
<comment type="function">
    <text evidence="12 14">Catalyzes the reduction of ribonucleotides to deoxyribonucleotides. May function to provide a pool of deoxyribonucleotide precursors for DNA repair during oxygen limitation and/or for immediate growth after restoration of oxygen.</text>
</comment>
<evidence type="ECO:0000256" key="8">
    <source>
        <dbReference type="ARBA" id="ARBA00023002"/>
    </source>
</evidence>
<keyword evidence="8 14" id="KW-0560">Oxidoreductase</keyword>
<evidence type="ECO:0000256" key="11">
    <source>
        <dbReference type="ARBA" id="ARBA00023285"/>
    </source>
</evidence>
<feature type="domain" description="Ribonucleotide reductase large subunit C-terminal" evidence="16">
    <location>
        <begin position="142"/>
        <end position="621"/>
    </location>
</feature>
<reference evidence="18 19" key="1">
    <citation type="journal article" date="2010" name="Stand. Genomic Sci.">
        <title>Complete genome sequence of Spirochaeta smaragdinae type strain (SEBR 4228).</title>
        <authorList>
            <person name="Mavromatis K."/>
            <person name="Yasawong M."/>
            <person name="Chertkov O."/>
            <person name="Lapidus A."/>
            <person name="Lucas S."/>
            <person name="Nolan M."/>
            <person name="Del Rio T.G."/>
            <person name="Tice H."/>
            <person name="Cheng J.F."/>
            <person name="Pitluck S."/>
            <person name="Liolios K."/>
            <person name="Ivanova N."/>
            <person name="Tapia R."/>
            <person name="Han C."/>
            <person name="Bruce D."/>
            <person name="Goodwin L."/>
            <person name="Pati A."/>
            <person name="Chen A."/>
            <person name="Palaniappan K."/>
            <person name="Land M."/>
            <person name="Hauser L."/>
            <person name="Chang Y.J."/>
            <person name="Jeffries C.D."/>
            <person name="Detter J.C."/>
            <person name="Rohde M."/>
            <person name="Brambilla E."/>
            <person name="Spring S."/>
            <person name="Goker M."/>
            <person name="Sikorski J."/>
            <person name="Woyke T."/>
            <person name="Bristow J."/>
            <person name="Eisen J.A."/>
            <person name="Markowitz V."/>
            <person name="Hugenholtz P."/>
            <person name="Klenk H.P."/>
            <person name="Kyrpides N.C."/>
        </authorList>
    </citation>
    <scope>NUCLEOTIDE SEQUENCE [LARGE SCALE GENOMIC DNA]</scope>
    <source>
        <strain evidence="19">DSM 11293 / JCM 15392 / SEBR 4228</strain>
    </source>
</reference>
<dbReference type="STRING" id="573413.Spirs_3975"/>
<dbReference type="GO" id="GO:0031419">
    <property type="term" value="F:cobalamin binding"/>
    <property type="evidence" value="ECO:0007669"/>
    <property type="project" value="UniProtKB-KW"/>
</dbReference>
<gene>
    <name evidence="18" type="ordered locus">Spirs_3975</name>
</gene>
<dbReference type="EMBL" id="CP002116">
    <property type="protein sequence ID" value="ADK83060.1"/>
    <property type="molecule type" value="Genomic_DNA"/>
</dbReference>
<accession>E1R991</accession>
<dbReference type="InterPro" id="IPR050862">
    <property type="entry name" value="RdRp_reductase_class-2"/>
</dbReference>
<dbReference type="PANTHER" id="PTHR43371:SF1">
    <property type="entry name" value="RIBONUCLEOSIDE-DIPHOSPHATE REDUCTASE"/>
    <property type="match status" value="1"/>
</dbReference>
<dbReference type="InterPro" id="IPR013509">
    <property type="entry name" value="RNR_lsu_N"/>
</dbReference>
<keyword evidence="10" id="KW-1015">Disulfide bond</keyword>
<dbReference type="eggNOG" id="COG0209">
    <property type="taxonomic scope" value="Bacteria"/>
</dbReference>
<dbReference type="HOGENOM" id="CLU_000404_2_0_12"/>
<dbReference type="GO" id="GO:0009263">
    <property type="term" value="P:deoxyribonucleotide biosynthetic process"/>
    <property type="evidence" value="ECO:0007669"/>
    <property type="project" value="UniProtKB-KW"/>
</dbReference>
<evidence type="ECO:0000259" key="16">
    <source>
        <dbReference type="Pfam" id="PF02867"/>
    </source>
</evidence>
<protein>
    <recommendedName>
        <fullName evidence="4 14">Vitamin B12-dependent ribonucleotide reductase</fullName>
        <ecNumber evidence="3 14">1.17.4.1</ecNumber>
    </recommendedName>
</protein>
<evidence type="ECO:0000256" key="14">
    <source>
        <dbReference type="RuleBase" id="RU364064"/>
    </source>
</evidence>
<evidence type="ECO:0000256" key="3">
    <source>
        <dbReference type="ARBA" id="ARBA00012274"/>
    </source>
</evidence>
<dbReference type="PRINTS" id="PR01183">
    <property type="entry name" value="RIBORDTASEM1"/>
</dbReference>
<dbReference type="InterPro" id="IPR000788">
    <property type="entry name" value="RNR_lg_C"/>
</dbReference>
<dbReference type="AlphaFoldDB" id="E1R991"/>
<dbReference type="InterPro" id="IPR024434">
    <property type="entry name" value="TSCPD_dom"/>
</dbReference>
<comment type="similarity">
    <text evidence="2 14">Belongs to the ribonucleoside diphosphate reductase class-2 family.</text>
</comment>
<evidence type="ECO:0000256" key="7">
    <source>
        <dbReference type="ARBA" id="ARBA00022741"/>
    </source>
</evidence>
<dbReference type="Gene3D" id="3.20.70.20">
    <property type="match status" value="1"/>
</dbReference>
<evidence type="ECO:0000313" key="19">
    <source>
        <dbReference type="Proteomes" id="UP000002318"/>
    </source>
</evidence>
<dbReference type="EC" id="1.17.4.1" evidence="3 14"/>
<evidence type="ECO:0000256" key="13">
    <source>
        <dbReference type="ARBA" id="ARBA00047754"/>
    </source>
</evidence>
<dbReference type="KEGG" id="ssm:Spirs_3975"/>
<evidence type="ECO:0000259" key="17">
    <source>
        <dbReference type="Pfam" id="PF12637"/>
    </source>
</evidence>
<name>E1R991_SEDSS</name>
<dbReference type="Pfam" id="PF02867">
    <property type="entry name" value="Ribonuc_red_lgC"/>
    <property type="match status" value="1"/>
</dbReference>
<evidence type="ECO:0000256" key="5">
    <source>
        <dbReference type="ARBA" id="ARBA00022628"/>
    </source>
</evidence>
<evidence type="ECO:0000256" key="4">
    <source>
        <dbReference type="ARBA" id="ARBA00014409"/>
    </source>
</evidence>
<keyword evidence="11 14" id="KW-0170">Cobalt</keyword>
<feature type="domain" description="TSCPD" evidence="17">
    <location>
        <begin position="664"/>
        <end position="764"/>
    </location>
</feature>
<dbReference type="SUPFAM" id="SSF51998">
    <property type="entry name" value="PFL-like glycyl radical enzymes"/>
    <property type="match status" value="1"/>
</dbReference>
<keyword evidence="19" id="KW-1185">Reference proteome</keyword>
<comment type="cofactor">
    <cofactor evidence="1 14">
        <name>adenosylcob(III)alamin</name>
        <dbReference type="ChEBI" id="CHEBI:18408"/>
    </cofactor>
</comment>
<evidence type="ECO:0000256" key="9">
    <source>
        <dbReference type="ARBA" id="ARBA00023116"/>
    </source>
</evidence>
<dbReference type="CDD" id="cd02888">
    <property type="entry name" value="RNR_II_dimer"/>
    <property type="match status" value="1"/>
</dbReference>
<dbReference type="NCBIfam" id="TIGR02504">
    <property type="entry name" value="NrdJ_Z"/>
    <property type="match status" value="1"/>
</dbReference>
<dbReference type="Proteomes" id="UP000002318">
    <property type="component" value="Chromosome"/>
</dbReference>
<evidence type="ECO:0000256" key="1">
    <source>
        <dbReference type="ARBA" id="ARBA00001922"/>
    </source>
</evidence>
<evidence type="ECO:0000256" key="10">
    <source>
        <dbReference type="ARBA" id="ARBA00023157"/>
    </source>
</evidence>
<comment type="catalytic activity">
    <reaction evidence="13 14">
        <text>a 2'-deoxyribonucleoside 5'-diphosphate + [thioredoxin]-disulfide + H2O = a ribonucleoside 5'-diphosphate + [thioredoxin]-dithiol</text>
        <dbReference type="Rhea" id="RHEA:23252"/>
        <dbReference type="Rhea" id="RHEA-COMP:10698"/>
        <dbReference type="Rhea" id="RHEA-COMP:10700"/>
        <dbReference type="ChEBI" id="CHEBI:15377"/>
        <dbReference type="ChEBI" id="CHEBI:29950"/>
        <dbReference type="ChEBI" id="CHEBI:50058"/>
        <dbReference type="ChEBI" id="CHEBI:57930"/>
        <dbReference type="ChEBI" id="CHEBI:73316"/>
        <dbReference type="EC" id="1.17.4.1"/>
    </reaction>
</comment>
<sequence>MSLQKNALNDLGRKIFLDRYALKDGSKKSLKVGDIVVVVSNPQTGQREIGSVTAMENGTVIVKLDTGEEVERSLEHVDKPLETTPAQMIKRVASGIAMEETKEKREEWTERFRWLLEDWRFVPGGRILTGAGTDQNLTYYNCYVIPSPEDSRGGIIKTLGHMTEIMSRGGGVGINLTSLRPHHAYVKGVNGRSSGSVSWGALYSFVTGLIEQGGSRRGALMLILNVWHPDILEFISSKRQMGQITNANISVGITDDFMKAVKEDLDWELVFPDTNYPGYDKEWDGDFVAWKAAGKPVNVYRKVKAREIWNSIIESAWASAEPGIFFVDRYNAMSNSGYYARIQCTNPCGEQGLPSWGVCNLGAVNLSRFANGNDVDWDNLGRTVRYAVRFLDDVIDNTPYFFEANKEQQLSERRVGLGTMGLAELMIKLKIRYGSKESEAFLDKLYRFIAVEAYRSSSDTAKEKGSFPKFEAEPFLESGFMKGMPEEIRRKIAENGIRNVTLLTQAPTGTTGTMVGTSTGIEPYYFWEWERRGRMGSNIERVGVYDEWRKANPEAEQLPDYFVSAMDLSPEEHVKVQASIQRWVDSSISKTCNVPNQYSVEQTKQLYELMYDLGCKGGTIYRDGSRDEQVLNLKKEEEKKENPVEVKQIKPRVRPTMLHGVTYRKHTPIGTAYITVNADGASMEEPFEVFINVAKVGSDVAADAEGLGRLISLILRMPSPLGPVERAKAVIAQLRSIGSGRQRGFGKNRVMSLPDAVAQALEEHIGTVFGESSYPVLPDEEEEEAAKQFAFSFDALHADICPVCGNATFMFIEGCKKCHSCGHSEC</sequence>
<dbReference type="Pfam" id="PF00317">
    <property type="entry name" value="Ribonuc_red_lgN"/>
    <property type="match status" value="1"/>
</dbReference>
<evidence type="ECO:0000259" key="15">
    <source>
        <dbReference type="Pfam" id="PF00317"/>
    </source>
</evidence>
<evidence type="ECO:0000256" key="6">
    <source>
        <dbReference type="ARBA" id="ARBA00022634"/>
    </source>
</evidence>
<proteinExistence type="inferred from homology"/>
<keyword evidence="6 14" id="KW-0237">DNA synthesis</keyword>
<keyword evidence="5 14" id="KW-0846">Cobalamin</keyword>
<dbReference type="GO" id="GO:0071897">
    <property type="term" value="P:DNA biosynthetic process"/>
    <property type="evidence" value="ECO:0007669"/>
    <property type="project" value="UniProtKB-KW"/>
</dbReference>
<evidence type="ECO:0000256" key="2">
    <source>
        <dbReference type="ARBA" id="ARBA00007405"/>
    </source>
</evidence>